<keyword evidence="1" id="KW-0547">Nucleotide-binding</keyword>
<keyword evidence="2" id="KW-0378">Hydrolase</keyword>
<dbReference type="Pfam" id="PF08707">
    <property type="entry name" value="PriCT_2"/>
    <property type="match status" value="1"/>
</dbReference>
<dbReference type="InterPro" id="IPR027417">
    <property type="entry name" value="P-loop_NTPase"/>
</dbReference>
<dbReference type="PANTHER" id="PTHR35372:SF2">
    <property type="entry name" value="SF3 HELICASE DOMAIN-CONTAINING PROTEIN"/>
    <property type="match status" value="1"/>
</dbReference>
<dbReference type="InterPro" id="IPR056443">
    <property type="entry name" value="AEP_C962R"/>
</dbReference>
<dbReference type="InterPro" id="IPR006500">
    <property type="entry name" value="Helicase_put_C_phage/plasmid"/>
</dbReference>
<accession>A0A6C0BHA2</accession>
<organism evidence="5">
    <name type="scientific">viral metagenome</name>
    <dbReference type="NCBI Taxonomy" id="1070528"/>
    <lineage>
        <taxon>unclassified sequences</taxon>
        <taxon>metagenomes</taxon>
        <taxon>organismal metagenomes</taxon>
    </lineage>
</organism>
<dbReference type="InterPro" id="IPR014819">
    <property type="entry name" value="PriCT_2"/>
</dbReference>
<dbReference type="GO" id="GO:0016817">
    <property type="term" value="F:hydrolase activity, acting on acid anhydrides"/>
    <property type="evidence" value="ECO:0007669"/>
    <property type="project" value="InterPro"/>
</dbReference>
<dbReference type="GO" id="GO:0005524">
    <property type="term" value="F:ATP binding"/>
    <property type="evidence" value="ECO:0007669"/>
    <property type="project" value="UniProtKB-KW"/>
</dbReference>
<reference evidence="5" key="1">
    <citation type="journal article" date="2020" name="Nature">
        <title>Giant virus diversity and host interactions through global metagenomics.</title>
        <authorList>
            <person name="Schulz F."/>
            <person name="Roux S."/>
            <person name="Paez-Espino D."/>
            <person name="Jungbluth S."/>
            <person name="Walsh D.A."/>
            <person name="Denef V.J."/>
            <person name="McMahon K.D."/>
            <person name="Konstantinidis K.T."/>
            <person name="Eloe-Fadrosh E.A."/>
            <person name="Kyrpides N.C."/>
            <person name="Woyke T."/>
        </authorList>
    </citation>
    <scope>NUCLEOTIDE SEQUENCE</scope>
    <source>
        <strain evidence="5">GVMAG-M-3300013006-15</strain>
    </source>
</reference>
<dbReference type="Pfam" id="PF23162">
    <property type="entry name" value="AEP_C962R"/>
    <property type="match status" value="1"/>
</dbReference>
<dbReference type="AlphaFoldDB" id="A0A6C0BHA2"/>
<evidence type="ECO:0000256" key="3">
    <source>
        <dbReference type="ARBA" id="ARBA00022840"/>
    </source>
</evidence>
<evidence type="ECO:0000259" key="4">
    <source>
        <dbReference type="PROSITE" id="PS51206"/>
    </source>
</evidence>
<evidence type="ECO:0000256" key="1">
    <source>
        <dbReference type="ARBA" id="ARBA00022741"/>
    </source>
</evidence>
<evidence type="ECO:0000313" key="5">
    <source>
        <dbReference type="EMBL" id="QHS91546.1"/>
    </source>
</evidence>
<dbReference type="InterPro" id="IPR051620">
    <property type="entry name" value="ORF904-like_C"/>
</dbReference>
<evidence type="ECO:0000256" key="2">
    <source>
        <dbReference type="ARBA" id="ARBA00022801"/>
    </source>
</evidence>
<dbReference type="InterPro" id="IPR014015">
    <property type="entry name" value="Helicase_SF3_DNA-vir"/>
</dbReference>
<name>A0A6C0BHA2_9ZZZZ</name>
<protein>
    <recommendedName>
        <fullName evidence="4">SF3 helicase domain-containing protein</fullName>
    </recommendedName>
</protein>
<dbReference type="Pfam" id="PF08706">
    <property type="entry name" value="D5_N"/>
    <property type="match status" value="1"/>
</dbReference>
<dbReference type="PANTHER" id="PTHR35372">
    <property type="entry name" value="ATP BINDING PROTEIN-RELATED"/>
    <property type="match status" value="1"/>
</dbReference>
<dbReference type="InterPro" id="IPR014818">
    <property type="entry name" value="Phage/plasmid_primase_P4_C"/>
</dbReference>
<dbReference type="InterPro" id="IPR045455">
    <property type="entry name" value="NrS-1_pol-like_helicase"/>
</dbReference>
<feature type="domain" description="SF3 helicase" evidence="4">
    <location>
        <begin position="676"/>
        <end position="837"/>
    </location>
</feature>
<dbReference type="Gene3D" id="3.40.50.300">
    <property type="entry name" value="P-loop containing nucleotide triphosphate hydrolases"/>
    <property type="match status" value="1"/>
</dbReference>
<dbReference type="NCBIfam" id="TIGR01613">
    <property type="entry name" value="primase_Cterm"/>
    <property type="match status" value="1"/>
</dbReference>
<sequence>MEVPHPFLNFLTAHKATGEGNPTMTGMGNLDKGSYRVKPTEYDTFLDLMYDYVFVKKRQANLIEQHWDHGGPILIDLDFRYEGGKDVSVERRITGEQIYAFVLAYVKILCRYFEVEKFEKKLRFIVQMKPTTETDTKKDLLKDGIHINCPDITLEAEIQHGLRGALIQEHVLEKVFEESGVINPAVDIFDRAPIHRNGWFFHGCSKPAKYPYKNEIVFQLDCISADEINLVEVPINNLTNREYLSLLSIRKNHSEEDTLVVRPEMREEWSELEKVWSAGDPKIVPPLTLTSSTAVALSETENSENDNISVRSPYTDDDIKMAFRLARECLNPMTRAKSYAKWVELALLLRNIGGTAFEEDAIKTWVIISRKVPEYESEQESTFVEKWIGLRASHAEVTKQIKMGTLIHWVKQDNMKRYEDIRDEDNVDYAYNRDSGTHVEIANLVFRETREEYRCAPNQKGVDWFHYEGHAWRQIKLPMELRAMISGRIRNLYTKAERKANDIELQQGSYDNPEVKKWMEKTKKEIQEAADNGDASAQQFLALGSVRKQINEKKKKLMKVKMNLENSSFKDSVMKELTEKFYKEDFKDILDTKVNLVGLANGVLNLEAERADPDDPTGNTKIKYVEFRNGNPDDFISLQMGKIKQYSALSYSSYDENDPNIKKIKDFFSQLFPDIELRDYVLALLAACLYGRNKEQKFYIYTGEGSNGKSAILRFIEMVFGEYQTSTQATLVTRKQSDSGAAAPQIVQMRNKRFVGLQEPEEGERINTSLMKQLSGEDMISARGLYKDTENFAITGRIFLCCNNLPPVSSIDNGTWRRLRVIFFGTQFWDAEKFKGKEGSAEWKKDVESKAKENIFPKDEDVEKYGFPAWRQSMLSLLVHIYETVILKVGLKEPNCVTNASSTYKKNNDSFSSYMEERLIKDAGAQTREKDIMKDYKNWLAQEPEKKALTAVDIRRKMVEKYGKPIVDKKDGKEAYRGVRIAIDGEDVSGNFIDLPIPVDDEPSVEIIPPDADAAPVAPVTEVEEADVIELKVKKQPKRKKPSA</sequence>
<dbReference type="Pfam" id="PF19263">
    <property type="entry name" value="DUF5906"/>
    <property type="match status" value="1"/>
</dbReference>
<keyword evidence="3" id="KW-0067">ATP-binding</keyword>
<dbReference type="EMBL" id="MN739162">
    <property type="protein sequence ID" value="QHS91546.1"/>
    <property type="molecule type" value="Genomic_DNA"/>
</dbReference>
<dbReference type="PROSITE" id="PS51206">
    <property type="entry name" value="SF3_HELICASE_1"/>
    <property type="match status" value="1"/>
</dbReference>
<proteinExistence type="predicted"/>